<gene>
    <name evidence="2" type="ORF">APLA_LOCUS12988</name>
</gene>
<reference evidence="2 3" key="1">
    <citation type="submission" date="2020-04" db="EMBL/GenBank/DDBJ databases">
        <authorList>
            <person name="Wallbank WR R."/>
            <person name="Pardo Diaz C."/>
            <person name="Kozak K."/>
            <person name="Martin S."/>
            <person name="Jiggins C."/>
            <person name="Moest M."/>
            <person name="Warren A I."/>
            <person name="Byers J.R.P. K."/>
            <person name="Montejo-Kovacevich G."/>
            <person name="Yen C E."/>
        </authorList>
    </citation>
    <scope>NUCLEOTIDE SEQUENCE [LARGE SCALE GENOMIC DNA]</scope>
</reference>
<sequence>MGKQQSRPQEEKIVIAQNGAGNGAAASAVENQYSYSKYEFYLLFIIICILAAMLYLLWKRCKVSYARYMRRELQDLPMVDRRSDAQCVTNRAPPTPSRVII</sequence>
<dbReference type="OrthoDB" id="6108017at2759"/>
<name>A0A8S1AXZ2_ARCPL</name>
<dbReference type="EMBL" id="CADEBD010000345">
    <property type="protein sequence ID" value="CAB3250083.1"/>
    <property type="molecule type" value="Genomic_DNA"/>
</dbReference>
<dbReference type="AlphaFoldDB" id="A0A8S1AXZ2"/>
<keyword evidence="1" id="KW-0472">Membrane</keyword>
<evidence type="ECO:0000256" key="1">
    <source>
        <dbReference type="SAM" id="Phobius"/>
    </source>
</evidence>
<accession>A0A8S1AXZ2</accession>
<organism evidence="2 3">
    <name type="scientific">Arctia plantaginis</name>
    <name type="common">Wood tiger moth</name>
    <name type="synonym">Phalaena plantaginis</name>
    <dbReference type="NCBI Taxonomy" id="874455"/>
    <lineage>
        <taxon>Eukaryota</taxon>
        <taxon>Metazoa</taxon>
        <taxon>Ecdysozoa</taxon>
        <taxon>Arthropoda</taxon>
        <taxon>Hexapoda</taxon>
        <taxon>Insecta</taxon>
        <taxon>Pterygota</taxon>
        <taxon>Neoptera</taxon>
        <taxon>Endopterygota</taxon>
        <taxon>Lepidoptera</taxon>
        <taxon>Glossata</taxon>
        <taxon>Ditrysia</taxon>
        <taxon>Noctuoidea</taxon>
        <taxon>Erebidae</taxon>
        <taxon>Arctiinae</taxon>
        <taxon>Arctia</taxon>
    </lineage>
</organism>
<dbReference type="Proteomes" id="UP000494256">
    <property type="component" value="Unassembled WGS sequence"/>
</dbReference>
<comment type="caution">
    <text evidence="2">The sequence shown here is derived from an EMBL/GenBank/DDBJ whole genome shotgun (WGS) entry which is preliminary data.</text>
</comment>
<proteinExistence type="predicted"/>
<protein>
    <submittedName>
        <fullName evidence="2">Uncharacterized protein</fullName>
    </submittedName>
</protein>
<keyword evidence="1" id="KW-1133">Transmembrane helix</keyword>
<evidence type="ECO:0000313" key="2">
    <source>
        <dbReference type="EMBL" id="CAB3250083.1"/>
    </source>
</evidence>
<evidence type="ECO:0000313" key="3">
    <source>
        <dbReference type="Proteomes" id="UP000494256"/>
    </source>
</evidence>
<keyword evidence="1" id="KW-0812">Transmembrane</keyword>
<feature type="transmembrane region" description="Helical" evidence="1">
    <location>
        <begin position="40"/>
        <end position="58"/>
    </location>
</feature>